<reference evidence="5 6" key="1">
    <citation type="submission" date="2024-02" db="EMBL/GenBank/DDBJ databases">
        <authorList>
            <person name="Daric V."/>
            <person name="Darras S."/>
        </authorList>
    </citation>
    <scope>NUCLEOTIDE SEQUENCE [LARGE SCALE GENOMIC DNA]</scope>
</reference>
<evidence type="ECO:0000256" key="3">
    <source>
        <dbReference type="ARBA" id="ARBA00022927"/>
    </source>
</evidence>
<dbReference type="Proteomes" id="UP001642483">
    <property type="component" value="Unassembled WGS sequence"/>
</dbReference>
<comment type="subcellular location">
    <subcellularLocation>
        <location evidence="4">Membrane</location>
        <topology evidence="4">Peripheral membrane protein</topology>
    </subcellularLocation>
</comment>
<dbReference type="PANTHER" id="PTHR13768">
    <property type="entry name" value="SOLUBLE NSF ATTACHMENT PROTEIN SNAP"/>
    <property type="match status" value="1"/>
</dbReference>
<evidence type="ECO:0008006" key="7">
    <source>
        <dbReference type="Google" id="ProtNLM"/>
    </source>
</evidence>
<dbReference type="EMBL" id="CAWYQH010000068">
    <property type="protein sequence ID" value="CAK8679977.1"/>
    <property type="molecule type" value="Genomic_DNA"/>
</dbReference>
<evidence type="ECO:0000313" key="5">
    <source>
        <dbReference type="EMBL" id="CAK8679977.1"/>
    </source>
</evidence>
<dbReference type="InterPro" id="IPR000744">
    <property type="entry name" value="NSF_attach"/>
</dbReference>
<comment type="caution">
    <text evidence="5">The sequence shown here is derived from an EMBL/GenBank/DDBJ whole genome shotgun (WGS) entry which is preliminary data.</text>
</comment>
<dbReference type="Gene3D" id="1.25.40.10">
    <property type="entry name" value="Tetratricopeptide repeat domain"/>
    <property type="match status" value="1"/>
</dbReference>
<dbReference type="PANTHER" id="PTHR13768:SF8">
    <property type="entry name" value="ALPHA-SOLUBLE NSF ATTACHMENT PROTEIN"/>
    <property type="match status" value="1"/>
</dbReference>
<comment type="function">
    <text evidence="4">Required for vesicular transport between the endoplasmic reticulum and the Golgi apparatus.</text>
</comment>
<accession>A0ABP0FK01</accession>
<evidence type="ECO:0000256" key="1">
    <source>
        <dbReference type="ARBA" id="ARBA00010050"/>
    </source>
</evidence>
<comment type="similarity">
    <text evidence="1 4">Belongs to the SNAP family.</text>
</comment>
<keyword evidence="2 4" id="KW-0813">Transport</keyword>
<dbReference type="InterPro" id="IPR011990">
    <property type="entry name" value="TPR-like_helical_dom_sf"/>
</dbReference>
<evidence type="ECO:0000313" key="6">
    <source>
        <dbReference type="Proteomes" id="UP001642483"/>
    </source>
</evidence>
<dbReference type="CDD" id="cd15832">
    <property type="entry name" value="SNAP"/>
    <property type="match status" value="1"/>
</dbReference>
<keyword evidence="6" id="KW-1185">Reference proteome</keyword>
<dbReference type="PRINTS" id="PR00448">
    <property type="entry name" value="NSFATTACHMNT"/>
</dbReference>
<evidence type="ECO:0000256" key="4">
    <source>
        <dbReference type="RuleBase" id="RU367013"/>
    </source>
</evidence>
<protein>
    <recommendedName>
        <fullName evidence="7">Alpha-soluble NSF attachment protein</fullName>
    </recommendedName>
</protein>
<keyword evidence="3 4" id="KW-0653">Protein transport</keyword>
<organism evidence="5 6">
    <name type="scientific">Clavelina lepadiformis</name>
    <name type="common">Light-bulb sea squirt</name>
    <name type="synonym">Ascidia lepadiformis</name>
    <dbReference type="NCBI Taxonomy" id="159417"/>
    <lineage>
        <taxon>Eukaryota</taxon>
        <taxon>Metazoa</taxon>
        <taxon>Chordata</taxon>
        <taxon>Tunicata</taxon>
        <taxon>Ascidiacea</taxon>
        <taxon>Aplousobranchia</taxon>
        <taxon>Clavelinidae</taxon>
        <taxon>Clavelina</taxon>
    </lineage>
</organism>
<name>A0ABP0FK01_CLALP</name>
<sequence>MDGKEKQAMAIMAEGDKLAKSSRGFFGSLFGSTTKLEEACEKYVRAGNLFKMAKKWSGAGTAFCKSAEIQIQLQNKHEAATNLVDAAGCYKKSDAEEAISCFSRAIDIFTDMGRFTMAAKHHMNIAELYETDAMNIEKAIAHYEKAADYYDGEDSKSSANKCWLKVASYAAQLEQYTKAIDLYERVALTSIESPLLKYAAKEYMFKATLCQFCLGGNGVDARQALEKYEGLMPAFEDSRECKLVKKLVEAHEKNSADAFAEAIADYDKVTRIDEWLTTILLRIKKTISGGDEIELT</sequence>
<dbReference type="Pfam" id="PF14938">
    <property type="entry name" value="SNAP"/>
    <property type="match status" value="1"/>
</dbReference>
<proteinExistence type="inferred from homology"/>
<gene>
    <name evidence="5" type="ORF">CVLEPA_LOCUS10213</name>
</gene>
<evidence type="ECO:0000256" key="2">
    <source>
        <dbReference type="ARBA" id="ARBA00022448"/>
    </source>
</evidence>
<keyword evidence="4" id="KW-0931">ER-Golgi transport</keyword>
<keyword evidence="4" id="KW-0472">Membrane</keyword>
<dbReference type="SUPFAM" id="SSF48452">
    <property type="entry name" value="TPR-like"/>
    <property type="match status" value="1"/>
</dbReference>